<dbReference type="SUPFAM" id="SSF53335">
    <property type="entry name" value="S-adenosyl-L-methionine-dependent methyltransferases"/>
    <property type="match status" value="1"/>
</dbReference>
<dbReference type="InterPro" id="IPR050903">
    <property type="entry name" value="Bact_Chemotaxis_MeTrfase"/>
</dbReference>
<dbReference type="Proteomes" id="UP000483078">
    <property type="component" value="Unassembled WGS sequence"/>
</dbReference>
<feature type="binding site" evidence="6">
    <location>
        <position position="127"/>
    </location>
    <ligand>
        <name>S-adenosyl-L-methionine</name>
        <dbReference type="ChEBI" id="CHEBI:59789"/>
    </ligand>
</feature>
<evidence type="ECO:0000256" key="6">
    <source>
        <dbReference type="PIRSR" id="PIRSR000410-1"/>
    </source>
</evidence>
<feature type="domain" description="CheR-type methyltransferase" evidence="7">
    <location>
        <begin position="13"/>
        <end position="284"/>
    </location>
</feature>
<evidence type="ECO:0000256" key="1">
    <source>
        <dbReference type="ARBA" id="ARBA00001541"/>
    </source>
</evidence>
<dbReference type="PIRSF" id="PIRSF000410">
    <property type="entry name" value="CheR"/>
    <property type="match status" value="1"/>
</dbReference>
<dbReference type="InterPro" id="IPR029063">
    <property type="entry name" value="SAM-dependent_MTases_sf"/>
</dbReference>
<keyword evidence="2 5" id="KW-0489">Methyltransferase</keyword>
<name>A0A7C9HDC6_9RHOB</name>
<organism evidence="8 9">
    <name type="scientific">Sediminimonas qiaohouensis</name>
    <dbReference type="NCBI Taxonomy" id="552061"/>
    <lineage>
        <taxon>Bacteria</taxon>
        <taxon>Pseudomonadati</taxon>
        <taxon>Pseudomonadota</taxon>
        <taxon>Alphaproteobacteria</taxon>
        <taxon>Rhodobacterales</taxon>
        <taxon>Roseobacteraceae</taxon>
        <taxon>Sediminimonas</taxon>
    </lineage>
</organism>
<dbReference type="InterPro" id="IPR000780">
    <property type="entry name" value="CheR_MeTrfase"/>
</dbReference>
<accession>A0A7C9HDC6</accession>
<dbReference type="SUPFAM" id="SSF47757">
    <property type="entry name" value="Chemotaxis receptor methyltransferase CheR, N-terminal domain"/>
    <property type="match status" value="1"/>
</dbReference>
<dbReference type="Gene3D" id="1.10.155.10">
    <property type="entry name" value="Chemotaxis receptor methyltransferase CheR, N-terminal domain"/>
    <property type="match status" value="1"/>
</dbReference>
<dbReference type="AlphaFoldDB" id="A0A7C9HDC6"/>
<dbReference type="InterPro" id="IPR022641">
    <property type="entry name" value="CheR_N"/>
</dbReference>
<evidence type="ECO:0000256" key="4">
    <source>
        <dbReference type="ARBA" id="ARBA00022691"/>
    </source>
</evidence>
<dbReference type="EMBL" id="VENJ01000035">
    <property type="protein sequence ID" value="MTJ06045.1"/>
    <property type="molecule type" value="Genomic_DNA"/>
</dbReference>
<dbReference type="InterPro" id="IPR036804">
    <property type="entry name" value="CheR_N_sf"/>
</dbReference>
<feature type="binding site" evidence="6">
    <location>
        <begin position="227"/>
        <end position="228"/>
    </location>
    <ligand>
        <name>S-adenosyl-L-methionine</name>
        <dbReference type="ChEBI" id="CHEBI:59789"/>
    </ligand>
</feature>
<protein>
    <recommendedName>
        <fullName evidence="5">Chemotaxis protein methyltransferase</fullName>
        <ecNumber evidence="5">2.1.1.80</ecNumber>
    </recommendedName>
</protein>
<feature type="binding site" evidence="6">
    <location>
        <position position="153"/>
    </location>
    <ligand>
        <name>S-adenosyl-L-methionine</name>
        <dbReference type="ChEBI" id="CHEBI:59789"/>
    </ligand>
</feature>
<dbReference type="Gene3D" id="3.40.50.150">
    <property type="entry name" value="Vaccinia Virus protein VP39"/>
    <property type="match status" value="1"/>
</dbReference>
<dbReference type="SMART" id="SM00138">
    <property type="entry name" value="MeTrc"/>
    <property type="match status" value="1"/>
</dbReference>
<dbReference type="PROSITE" id="PS50123">
    <property type="entry name" value="CHER"/>
    <property type="match status" value="1"/>
</dbReference>
<dbReference type="InterPro" id="IPR026024">
    <property type="entry name" value="Chemotaxis_MeTrfase_CheR"/>
</dbReference>
<proteinExistence type="predicted"/>
<dbReference type="GO" id="GO:0008983">
    <property type="term" value="F:protein-glutamate O-methyltransferase activity"/>
    <property type="evidence" value="ECO:0007669"/>
    <property type="project" value="UniProtKB-EC"/>
</dbReference>
<evidence type="ECO:0000313" key="9">
    <source>
        <dbReference type="Proteomes" id="UP000483078"/>
    </source>
</evidence>
<feature type="binding site" evidence="6">
    <location>
        <begin position="210"/>
        <end position="211"/>
    </location>
    <ligand>
        <name>S-adenosyl-L-methionine</name>
        <dbReference type="ChEBI" id="CHEBI:59789"/>
    </ligand>
</feature>
<dbReference type="InterPro" id="IPR022642">
    <property type="entry name" value="CheR_C"/>
</dbReference>
<dbReference type="GO" id="GO:0032259">
    <property type="term" value="P:methylation"/>
    <property type="evidence" value="ECO:0007669"/>
    <property type="project" value="UniProtKB-KW"/>
</dbReference>
<feature type="binding site" evidence="6">
    <location>
        <position position="85"/>
    </location>
    <ligand>
        <name>S-adenosyl-L-methionine</name>
        <dbReference type="ChEBI" id="CHEBI:59789"/>
    </ligand>
</feature>
<dbReference type="Pfam" id="PF03705">
    <property type="entry name" value="CheR_N"/>
    <property type="match status" value="1"/>
</dbReference>
<comment type="function">
    <text evidence="5">Methylation of the membrane-bound methyl-accepting chemotaxis proteins (MCP) to form gamma-glutamyl methyl ester residues in MCP.</text>
</comment>
<comment type="catalytic activity">
    <reaction evidence="1 5">
        <text>L-glutamyl-[protein] + S-adenosyl-L-methionine = [protein]-L-glutamate 5-O-methyl ester + S-adenosyl-L-homocysteine</text>
        <dbReference type="Rhea" id="RHEA:24452"/>
        <dbReference type="Rhea" id="RHEA-COMP:10208"/>
        <dbReference type="Rhea" id="RHEA-COMP:10311"/>
        <dbReference type="ChEBI" id="CHEBI:29973"/>
        <dbReference type="ChEBI" id="CHEBI:57856"/>
        <dbReference type="ChEBI" id="CHEBI:59789"/>
        <dbReference type="ChEBI" id="CHEBI:82795"/>
        <dbReference type="EC" id="2.1.1.80"/>
    </reaction>
</comment>
<keyword evidence="3 5" id="KW-0808">Transferase</keyword>
<dbReference type="PANTHER" id="PTHR24422">
    <property type="entry name" value="CHEMOTAXIS PROTEIN METHYLTRANSFERASE"/>
    <property type="match status" value="1"/>
</dbReference>
<evidence type="ECO:0000256" key="5">
    <source>
        <dbReference type="PIRNR" id="PIRNR000410"/>
    </source>
</evidence>
<evidence type="ECO:0000256" key="2">
    <source>
        <dbReference type="ARBA" id="ARBA00022603"/>
    </source>
</evidence>
<dbReference type="PRINTS" id="PR00996">
    <property type="entry name" value="CHERMTFRASE"/>
</dbReference>
<gene>
    <name evidence="8" type="ORF">FH759_15360</name>
</gene>
<feature type="binding site" evidence="6">
    <location>
        <position position="83"/>
    </location>
    <ligand>
        <name>S-adenosyl-L-methionine</name>
        <dbReference type="ChEBI" id="CHEBI:59789"/>
    </ligand>
</feature>
<dbReference type="RefSeq" id="WP_273251335.1">
    <property type="nucleotide sequence ID" value="NZ_VENJ01000035.1"/>
</dbReference>
<evidence type="ECO:0000313" key="8">
    <source>
        <dbReference type="EMBL" id="MTJ06045.1"/>
    </source>
</evidence>
<evidence type="ECO:0000259" key="7">
    <source>
        <dbReference type="PROSITE" id="PS50123"/>
    </source>
</evidence>
<keyword evidence="4 5" id="KW-0949">S-adenosyl-L-methionine</keyword>
<reference evidence="8 9" key="1">
    <citation type="submission" date="2019-06" db="EMBL/GenBank/DDBJ databases">
        <title>Enrichment of Autotrophic Halophilic Microorganisms from Red Sea Brine Pool Using Microbial Electrosynthesis System.</title>
        <authorList>
            <person name="Alqahtani M.F."/>
            <person name="Bajracharya S."/>
            <person name="Katuri K.P."/>
            <person name="Ali M."/>
            <person name="Saikaly P.E."/>
        </authorList>
    </citation>
    <scope>NUCLEOTIDE SEQUENCE [LARGE SCALE GENOMIC DNA]</scope>
    <source>
        <strain evidence="8">MES6</strain>
    </source>
</reference>
<dbReference type="EC" id="2.1.1.80" evidence="5"/>
<evidence type="ECO:0000256" key="3">
    <source>
        <dbReference type="ARBA" id="ARBA00022679"/>
    </source>
</evidence>
<dbReference type="Pfam" id="PF01739">
    <property type="entry name" value="CheR"/>
    <property type="match status" value="1"/>
</dbReference>
<feature type="binding site" evidence="6">
    <location>
        <position position="89"/>
    </location>
    <ligand>
        <name>S-adenosyl-L-methionine</name>
        <dbReference type="ChEBI" id="CHEBI:59789"/>
    </ligand>
</feature>
<dbReference type="PANTHER" id="PTHR24422:SF19">
    <property type="entry name" value="CHEMOTAXIS PROTEIN METHYLTRANSFERASE"/>
    <property type="match status" value="1"/>
</dbReference>
<sequence>MTEILQDDASSLISPQDFATVAKLLKQMAGIHLNPNKRAMVSGRLNKRLKALGHGTIKSYCAALEMDANSHERDAFVSALTTNMTRFNREAHHFAHLTQNILPELVKSARAGGRVRVWSTGCSTGEEAYDLAIRVLEACPDAAKLNLRILATDIDKTALATAEAGLYPVSSLSQFPGERVDQFFDQKNTPNGMAQVRQTAKDLIAFRWLNLNSNWPFHGKFDVIMCRNVAIYFDTETQGRLWSRLTDRLQPEGVLYVGHSEALPEEVMARVRIDGAGTFRLSSGSSETHRNNGDPR</sequence>
<comment type="caution">
    <text evidence="8">The sequence shown here is derived from an EMBL/GenBank/DDBJ whole genome shotgun (WGS) entry which is preliminary data.</text>
</comment>